<sequence>MVMMAEEGRSRKQHLLSAYPTSRGGKGTKQMHNKYHQGSLHSADWNFFTHGGFPAFCSLKNKNNTFILTFSTPYNPTQYHRASSPPPLTIITVPTLLHYHLPSPSTCNQKNQANPLHRHSSSSSDHIHQIRNGEIGKNRNGGGDAADESEL</sequence>
<feature type="compositionally biased region" description="Polar residues" evidence="1">
    <location>
        <begin position="104"/>
        <end position="114"/>
    </location>
</feature>
<keyword evidence="3" id="KW-1185">Reference proteome</keyword>
<dbReference type="Gramene" id="Vigun05g162550.1.v1.2">
    <property type="protein sequence ID" value="Vigun05g162550.1.v1.2.CDS.1"/>
    <property type="gene ID" value="Vigun05g162550.v1.2"/>
</dbReference>
<dbReference type="EMBL" id="CP039354">
    <property type="protein sequence ID" value="QCE10365.1"/>
    <property type="molecule type" value="Genomic_DNA"/>
</dbReference>
<proteinExistence type="predicted"/>
<evidence type="ECO:0000313" key="2">
    <source>
        <dbReference type="EMBL" id="QCE10365.1"/>
    </source>
</evidence>
<gene>
    <name evidence="2" type="ORF">DEO72_LG10g1595</name>
</gene>
<accession>A0A4D6NDX3</accession>
<evidence type="ECO:0000313" key="3">
    <source>
        <dbReference type="Proteomes" id="UP000501690"/>
    </source>
</evidence>
<dbReference type="AlphaFoldDB" id="A0A4D6NDX3"/>
<feature type="region of interest" description="Disordered" evidence="1">
    <location>
        <begin position="104"/>
        <end position="127"/>
    </location>
</feature>
<dbReference type="Proteomes" id="UP000501690">
    <property type="component" value="Linkage Group LG10"/>
</dbReference>
<organism evidence="2 3">
    <name type="scientific">Vigna unguiculata</name>
    <name type="common">Cowpea</name>
    <dbReference type="NCBI Taxonomy" id="3917"/>
    <lineage>
        <taxon>Eukaryota</taxon>
        <taxon>Viridiplantae</taxon>
        <taxon>Streptophyta</taxon>
        <taxon>Embryophyta</taxon>
        <taxon>Tracheophyta</taxon>
        <taxon>Spermatophyta</taxon>
        <taxon>Magnoliopsida</taxon>
        <taxon>eudicotyledons</taxon>
        <taxon>Gunneridae</taxon>
        <taxon>Pentapetalae</taxon>
        <taxon>rosids</taxon>
        <taxon>fabids</taxon>
        <taxon>Fabales</taxon>
        <taxon>Fabaceae</taxon>
        <taxon>Papilionoideae</taxon>
        <taxon>50 kb inversion clade</taxon>
        <taxon>NPAAA clade</taxon>
        <taxon>indigoferoid/millettioid clade</taxon>
        <taxon>Phaseoleae</taxon>
        <taxon>Vigna</taxon>
    </lineage>
</organism>
<name>A0A4D6NDX3_VIGUN</name>
<protein>
    <submittedName>
        <fullName evidence="2">Uncharacterized protein</fullName>
    </submittedName>
</protein>
<reference evidence="2 3" key="1">
    <citation type="submission" date="2019-04" db="EMBL/GenBank/DDBJ databases">
        <title>An improved genome assembly and genetic linkage map for asparagus bean, Vigna unguiculata ssp. sesquipedialis.</title>
        <authorList>
            <person name="Xia Q."/>
            <person name="Zhang R."/>
            <person name="Dong Y."/>
        </authorList>
    </citation>
    <scope>NUCLEOTIDE SEQUENCE [LARGE SCALE GENOMIC DNA]</scope>
    <source>
        <tissue evidence="2">Leaf</tissue>
    </source>
</reference>
<evidence type="ECO:0000256" key="1">
    <source>
        <dbReference type="SAM" id="MobiDB-lite"/>
    </source>
</evidence>
<feature type="region of interest" description="Disordered" evidence="1">
    <location>
        <begin position="132"/>
        <end position="151"/>
    </location>
</feature>